<sequence>MKGKSITERIFGMGTLLLALIAVVGVLALATCAPTPQAAGVPPTQAPEPTPVNMSISEYQWYTYYYVTGQFEEGVYSQYQPDCVGYVSGWKCQFSDPIGHEIVLKRKTGRLSELTKMPWNYIWYIPSVPKSYLNK</sequence>
<evidence type="ECO:0000313" key="2">
    <source>
        <dbReference type="Proteomes" id="UP000176504"/>
    </source>
</evidence>
<protein>
    <submittedName>
        <fullName evidence="1">Uncharacterized protein</fullName>
    </submittedName>
</protein>
<gene>
    <name evidence="1" type="ORF">A3A78_02435</name>
</gene>
<reference evidence="1 2" key="1">
    <citation type="journal article" date="2016" name="Nat. Commun.">
        <title>Thousands of microbial genomes shed light on interconnected biogeochemical processes in an aquifer system.</title>
        <authorList>
            <person name="Anantharaman K."/>
            <person name="Brown C.T."/>
            <person name="Hug L.A."/>
            <person name="Sharon I."/>
            <person name="Castelle C.J."/>
            <person name="Probst A.J."/>
            <person name="Thomas B.C."/>
            <person name="Singh A."/>
            <person name="Wilkins M.J."/>
            <person name="Karaoz U."/>
            <person name="Brodie E.L."/>
            <person name="Williams K.H."/>
            <person name="Hubbard S.S."/>
            <person name="Banfield J.F."/>
        </authorList>
    </citation>
    <scope>NUCLEOTIDE SEQUENCE [LARGE SCALE GENOMIC DNA]</scope>
</reference>
<dbReference type="EMBL" id="MEVI01000001">
    <property type="protein sequence ID" value="OGC55872.1"/>
    <property type="molecule type" value="Genomic_DNA"/>
</dbReference>
<organism evidence="1 2">
    <name type="scientific">candidate division WWE3 bacterium RIFCSPLOWO2_01_FULL_41_18</name>
    <dbReference type="NCBI Taxonomy" id="1802625"/>
    <lineage>
        <taxon>Bacteria</taxon>
        <taxon>Katanobacteria</taxon>
    </lineage>
</organism>
<proteinExistence type="predicted"/>
<comment type="caution">
    <text evidence="1">The sequence shown here is derived from an EMBL/GenBank/DDBJ whole genome shotgun (WGS) entry which is preliminary data.</text>
</comment>
<accession>A0A1F4VF34</accession>
<dbReference type="AlphaFoldDB" id="A0A1F4VF34"/>
<dbReference type="Proteomes" id="UP000176504">
    <property type="component" value="Unassembled WGS sequence"/>
</dbReference>
<name>A0A1F4VF34_UNCKA</name>
<evidence type="ECO:0000313" key="1">
    <source>
        <dbReference type="EMBL" id="OGC55872.1"/>
    </source>
</evidence>